<keyword evidence="6 15" id="KW-0375">Hydrogen ion transport</keyword>
<evidence type="ECO:0000256" key="9">
    <source>
        <dbReference type="ARBA" id="ARBA00023136"/>
    </source>
</evidence>
<dbReference type="CDD" id="cd06503">
    <property type="entry name" value="ATP-synt_Fo_b"/>
    <property type="match status" value="1"/>
</dbReference>
<evidence type="ECO:0000256" key="8">
    <source>
        <dbReference type="ARBA" id="ARBA00023065"/>
    </source>
</evidence>
<dbReference type="Proteomes" id="UP000599688">
    <property type="component" value="Unassembled WGS sequence"/>
</dbReference>
<reference evidence="18 19" key="1">
    <citation type="journal article" date="2014" name="Int. J. Syst. Evol. Microbiol.">
        <title>Complete genome sequence of Corynebacterium casei LMG S-19264T (=DSM 44701T), isolated from a smear-ripened cheese.</title>
        <authorList>
            <consortium name="US DOE Joint Genome Institute (JGI-PGF)"/>
            <person name="Walter F."/>
            <person name="Albersmeier A."/>
            <person name="Kalinowski J."/>
            <person name="Ruckert C."/>
        </authorList>
    </citation>
    <scope>NUCLEOTIDE SEQUENCE [LARGE SCALE GENOMIC DNA]</scope>
    <source>
        <strain evidence="18 19">CGMCC 1.12925</strain>
    </source>
</reference>
<evidence type="ECO:0000256" key="5">
    <source>
        <dbReference type="ARBA" id="ARBA00022692"/>
    </source>
</evidence>
<dbReference type="NCBIfam" id="TIGR01144">
    <property type="entry name" value="ATP_synt_b"/>
    <property type="match status" value="1"/>
</dbReference>
<name>A0A916ZL32_9FLAO</name>
<keyword evidence="8 15" id="KW-0406">Ion transport</keyword>
<dbReference type="GO" id="GO:0012505">
    <property type="term" value="C:endomembrane system"/>
    <property type="evidence" value="ECO:0007669"/>
    <property type="project" value="UniProtKB-SubCell"/>
</dbReference>
<dbReference type="EMBL" id="BMGL01000001">
    <property type="protein sequence ID" value="GGE02946.1"/>
    <property type="molecule type" value="Genomic_DNA"/>
</dbReference>
<evidence type="ECO:0000256" key="3">
    <source>
        <dbReference type="ARBA" id="ARBA00022475"/>
    </source>
</evidence>
<keyword evidence="19" id="KW-1185">Reference proteome</keyword>
<dbReference type="GO" id="GO:0046933">
    <property type="term" value="F:proton-transporting ATP synthase activity, rotational mechanism"/>
    <property type="evidence" value="ECO:0007669"/>
    <property type="project" value="UniProtKB-UniRule"/>
</dbReference>
<evidence type="ECO:0000256" key="4">
    <source>
        <dbReference type="ARBA" id="ARBA00022547"/>
    </source>
</evidence>
<evidence type="ECO:0000313" key="18">
    <source>
        <dbReference type="EMBL" id="GGE02946.1"/>
    </source>
</evidence>
<feature type="coiled-coil region" evidence="17">
    <location>
        <begin position="37"/>
        <end position="89"/>
    </location>
</feature>
<keyword evidence="10 15" id="KW-0066">ATP synthesis</keyword>
<dbReference type="HAMAP" id="MF_01398">
    <property type="entry name" value="ATP_synth_b_bprime"/>
    <property type="match status" value="1"/>
</dbReference>
<comment type="subunit">
    <text evidence="15">F-type ATPases have 2 components, F(1) - the catalytic core - and F(0) - the membrane proton channel. F(1) has five subunits: alpha(3), beta(3), gamma(1), delta(1), epsilon(1). F(0) has three main subunits: a(1), b(2) and c(10-14). The alpha and beta chains form an alternating ring which encloses part of the gamma chain. F(1) is attached to F(0) by a central stalk formed by the gamma and epsilon chains, while a peripheral stalk is formed by the delta and b chains.</text>
</comment>
<dbReference type="PANTHER" id="PTHR33445:SF1">
    <property type="entry name" value="ATP SYNTHASE SUBUNIT B"/>
    <property type="match status" value="1"/>
</dbReference>
<dbReference type="InterPro" id="IPR002146">
    <property type="entry name" value="ATP_synth_b/b'su_bac/chlpt"/>
</dbReference>
<evidence type="ECO:0000256" key="11">
    <source>
        <dbReference type="ARBA" id="ARBA00025198"/>
    </source>
</evidence>
<keyword evidence="17" id="KW-0175">Coiled coil</keyword>
<evidence type="ECO:0000256" key="17">
    <source>
        <dbReference type="SAM" id="Coils"/>
    </source>
</evidence>
<comment type="subunit">
    <text evidence="13">F-type ATPases have 2 components, F(1) - the catalytic core - and F(0) - the membrane proton channel. F(1) has five subunits: alpha(3), beta(3), gamma(1), delta(1), epsilon(1). F(0) has four main subunits: a(1), b(2) and c(10-14). The alpha and beta chains form an alternating ring which encloses part of the gamma chain. F(1) is attached to F(0) by a central stalk formed by the gamma and epsilon chains, while a peripheral stalk is formed by the delta and b chains.</text>
</comment>
<dbReference type="InterPro" id="IPR050059">
    <property type="entry name" value="ATP_synthase_B_chain"/>
</dbReference>
<keyword evidence="9 15" id="KW-0472">Membrane</keyword>
<evidence type="ECO:0000256" key="12">
    <source>
        <dbReference type="ARBA" id="ARBA00025614"/>
    </source>
</evidence>
<dbReference type="InterPro" id="IPR028987">
    <property type="entry name" value="ATP_synth_B-like_membr_sf"/>
</dbReference>
<evidence type="ECO:0000256" key="2">
    <source>
        <dbReference type="ARBA" id="ARBA00022448"/>
    </source>
</evidence>
<evidence type="ECO:0000256" key="16">
    <source>
        <dbReference type="RuleBase" id="RU003848"/>
    </source>
</evidence>
<evidence type="ECO:0000313" key="19">
    <source>
        <dbReference type="Proteomes" id="UP000599688"/>
    </source>
</evidence>
<protein>
    <recommendedName>
        <fullName evidence="15">ATP synthase subunit b</fullName>
    </recommendedName>
    <alternativeName>
        <fullName evidence="15">ATP synthase F(0) sector subunit b</fullName>
    </alternativeName>
    <alternativeName>
        <fullName evidence="15">ATPase subunit I</fullName>
    </alternativeName>
    <alternativeName>
        <fullName evidence="15">F-type ATPase subunit b</fullName>
        <shortName evidence="15">F-ATPase subunit b</shortName>
    </alternativeName>
</protein>
<evidence type="ECO:0000256" key="15">
    <source>
        <dbReference type="HAMAP-Rule" id="MF_01398"/>
    </source>
</evidence>
<comment type="function">
    <text evidence="12">Component of the F(0) channel, it forms part of the peripheral stalk, linking F(1) to F(0). The b'-subunit is a diverged and duplicated form of b found in plants and photosynthetic bacteria.</text>
</comment>
<dbReference type="PANTHER" id="PTHR33445">
    <property type="entry name" value="ATP SYNTHASE SUBUNIT B', CHLOROPLASTIC"/>
    <property type="match status" value="1"/>
</dbReference>
<dbReference type="GO" id="GO:0005886">
    <property type="term" value="C:plasma membrane"/>
    <property type="evidence" value="ECO:0007669"/>
    <property type="project" value="UniProtKB-SubCell"/>
</dbReference>
<evidence type="ECO:0000256" key="7">
    <source>
        <dbReference type="ARBA" id="ARBA00022989"/>
    </source>
</evidence>
<comment type="similarity">
    <text evidence="1 15 16">Belongs to the ATPase B chain family.</text>
</comment>
<sequence>MELITPDFGLFFWQIIVFLILVFLLTKFAWKPIMMAVDEREKTINDSLQAADRAKEEMMNLKEDNKKMLNEAREERDQILRDAQTMKKRLMDEATEEAAKKSSEMILKAQATIQSEKKLAIKELKSQVGLLSVKIAEKVLQSELKDEQSQKALVDKMLKEVELN</sequence>
<evidence type="ECO:0000256" key="1">
    <source>
        <dbReference type="ARBA" id="ARBA00005513"/>
    </source>
</evidence>
<comment type="function">
    <text evidence="11 15">F(1)F(0) ATP synthase produces ATP from ADP in the presence of a proton or sodium gradient. F-type ATPases consist of two structural domains, F(1) containing the extramembraneous catalytic core and F(0) containing the membrane proton channel, linked together by a central stalk and a peripheral stalk. During catalysis, ATP synthesis in the catalytic domain of F(1) is coupled via a rotary mechanism of the central stalk subunits to proton translocation.</text>
</comment>
<dbReference type="NCBIfam" id="NF011041">
    <property type="entry name" value="PRK14471.1"/>
    <property type="match status" value="1"/>
</dbReference>
<organism evidence="18 19">
    <name type="scientific">Psychroflexus salis</name>
    <dbReference type="NCBI Taxonomy" id="1526574"/>
    <lineage>
        <taxon>Bacteria</taxon>
        <taxon>Pseudomonadati</taxon>
        <taxon>Bacteroidota</taxon>
        <taxon>Flavobacteriia</taxon>
        <taxon>Flavobacteriales</taxon>
        <taxon>Flavobacteriaceae</taxon>
        <taxon>Psychroflexus</taxon>
    </lineage>
</organism>
<evidence type="ECO:0000256" key="10">
    <source>
        <dbReference type="ARBA" id="ARBA00023310"/>
    </source>
</evidence>
<proteinExistence type="inferred from homology"/>
<dbReference type="Gene3D" id="6.10.250.1580">
    <property type="match status" value="1"/>
</dbReference>
<keyword evidence="2 15" id="KW-0813">Transport</keyword>
<feature type="transmembrane region" description="Helical" evidence="15">
    <location>
        <begin position="12"/>
        <end position="30"/>
    </location>
</feature>
<comment type="subcellular location">
    <subcellularLocation>
        <location evidence="15">Cell membrane</location>
        <topology evidence="15">Single-pass membrane protein</topology>
    </subcellularLocation>
    <subcellularLocation>
        <location evidence="14">Endomembrane system</location>
        <topology evidence="14">Single-pass membrane protein</topology>
    </subcellularLocation>
</comment>
<dbReference type="RefSeq" id="WP_188404784.1">
    <property type="nucleotide sequence ID" value="NZ_BMGL01000001.1"/>
</dbReference>
<comment type="caution">
    <text evidence="18">The sequence shown here is derived from an EMBL/GenBank/DDBJ whole genome shotgun (WGS) entry which is preliminary data.</text>
</comment>
<keyword evidence="3 15" id="KW-1003">Cell membrane</keyword>
<dbReference type="GO" id="GO:0046961">
    <property type="term" value="F:proton-transporting ATPase activity, rotational mechanism"/>
    <property type="evidence" value="ECO:0007669"/>
    <property type="project" value="TreeGrafter"/>
</dbReference>
<dbReference type="AlphaFoldDB" id="A0A916ZL32"/>
<evidence type="ECO:0000256" key="13">
    <source>
        <dbReference type="ARBA" id="ARBA00026054"/>
    </source>
</evidence>
<dbReference type="SUPFAM" id="SSF81573">
    <property type="entry name" value="F1F0 ATP synthase subunit B, membrane domain"/>
    <property type="match status" value="1"/>
</dbReference>
<evidence type="ECO:0000256" key="6">
    <source>
        <dbReference type="ARBA" id="ARBA00022781"/>
    </source>
</evidence>
<accession>A0A916ZL32</accession>
<dbReference type="Pfam" id="PF00430">
    <property type="entry name" value="ATP-synt_B"/>
    <property type="match status" value="1"/>
</dbReference>
<keyword evidence="7 15" id="KW-1133">Transmembrane helix</keyword>
<gene>
    <name evidence="15 18" type="primary">atpF</name>
    <name evidence="18" type="ORF">GCM10010831_00840</name>
</gene>
<keyword evidence="5 15" id="KW-0812">Transmembrane</keyword>
<dbReference type="InterPro" id="IPR005864">
    <property type="entry name" value="ATP_synth_F0_bsu_bac"/>
</dbReference>
<evidence type="ECO:0000256" key="14">
    <source>
        <dbReference type="ARBA" id="ARBA00037847"/>
    </source>
</evidence>
<dbReference type="GO" id="GO:0045259">
    <property type="term" value="C:proton-transporting ATP synthase complex"/>
    <property type="evidence" value="ECO:0007669"/>
    <property type="project" value="UniProtKB-KW"/>
</dbReference>
<keyword evidence="4 15" id="KW-0138">CF(0)</keyword>